<organism evidence="2 3">
    <name type="scientific">Collybia nuda</name>
    <dbReference type="NCBI Taxonomy" id="64659"/>
    <lineage>
        <taxon>Eukaryota</taxon>
        <taxon>Fungi</taxon>
        <taxon>Dikarya</taxon>
        <taxon>Basidiomycota</taxon>
        <taxon>Agaricomycotina</taxon>
        <taxon>Agaricomycetes</taxon>
        <taxon>Agaricomycetidae</taxon>
        <taxon>Agaricales</taxon>
        <taxon>Tricholomatineae</taxon>
        <taxon>Clitocybaceae</taxon>
        <taxon>Collybia</taxon>
    </lineage>
</organism>
<feature type="domain" description="BTB" evidence="1">
    <location>
        <begin position="29"/>
        <end position="90"/>
    </location>
</feature>
<evidence type="ECO:0000259" key="1">
    <source>
        <dbReference type="PROSITE" id="PS50097"/>
    </source>
</evidence>
<dbReference type="Gene3D" id="3.30.710.10">
    <property type="entry name" value="Potassium Channel Kv1.1, Chain A"/>
    <property type="match status" value="1"/>
</dbReference>
<sequence>MESPADSKLETHTKIELDRFHPLFAIPDGDVILAAKGGEVFFRMHSFTLRMTSGFFKTMYTLPQQNTPTPNDVVYTDEDASTLESLLRMICGLPLLPVETYDQLDSLLFAAEKYDMPGPISILRLQAMTPSFLEDPFRLYAAASRHAWDAEKSFSSTRTLAYNIHDLALRRVLQRLSTDALLDIFQLHHSRREGLRARLNEPPFVPGTPTVCPSCNAKIDYHTWRELKYKIILEMDARPLGDTILESGLLEWPESLACWESKCPCGRLLYDKAETLKAIRDCIDELPKSL</sequence>
<dbReference type="Proteomes" id="UP000807353">
    <property type="component" value="Unassembled WGS sequence"/>
</dbReference>
<proteinExistence type="predicted"/>
<gene>
    <name evidence="2" type="ORF">BDZ94DRAFT_1280378</name>
</gene>
<dbReference type="SUPFAM" id="SSF54695">
    <property type="entry name" value="POZ domain"/>
    <property type="match status" value="1"/>
</dbReference>
<dbReference type="EMBL" id="MU150237">
    <property type="protein sequence ID" value="KAF9467345.1"/>
    <property type="molecule type" value="Genomic_DNA"/>
</dbReference>
<name>A0A9P5YGQ8_9AGAR</name>
<accession>A0A9P5YGQ8</accession>
<dbReference type="Pfam" id="PF00651">
    <property type="entry name" value="BTB"/>
    <property type="match status" value="1"/>
</dbReference>
<protein>
    <recommendedName>
        <fullName evidence="1">BTB domain-containing protein</fullName>
    </recommendedName>
</protein>
<evidence type="ECO:0000313" key="2">
    <source>
        <dbReference type="EMBL" id="KAF9467345.1"/>
    </source>
</evidence>
<dbReference type="InterPro" id="IPR000210">
    <property type="entry name" value="BTB/POZ_dom"/>
</dbReference>
<dbReference type="OrthoDB" id="3238622at2759"/>
<keyword evidence="3" id="KW-1185">Reference proteome</keyword>
<evidence type="ECO:0000313" key="3">
    <source>
        <dbReference type="Proteomes" id="UP000807353"/>
    </source>
</evidence>
<dbReference type="AlphaFoldDB" id="A0A9P5YGQ8"/>
<comment type="caution">
    <text evidence="2">The sequence shown here is derived from an EMBL/GenBank/DDBJ whole genome shotgun (WGS) entry which is preliminary data.</text>
</comment>
<dbReference type="InterPro" id="IPR011333">
    <property type="entry name" value="SKP1/BTB/POZ_sf"/>
</dbReference>
<reference evidence="2" key="1">
    <citation type="submission" date="2020-11" db="EMBL/GenBank/DDBJ databases">
        <authorList>
            <consortium name="DOE Joint Genome Institute"/>
            <person name="Ahrendt S."/>
            <person name="Riley R."/>
            <person name="Andreopoulos W."/>
            <person name="Labutti K."/>
            <person name="Pangilinan J."/>
            <person name="Ruiz-Duenas F.J."/>
            <person name="Barrasa J.M."/>
            <person name="Sanchez-Garcia M."/>
            <person name="Camarero S."/>
            <person name="Miyauchi S."/>
            <person name="Serrano A."/>
            <person name="Linde D."/>
            <person name="Babiker R."/>
            <person name="Drula E."/>
            <person name="Ayuso-Fernandez I."/>
            <person name="Pacheco R."/>
            <person name="Padilla G."/>
            <person name="Ferreira P."/>
            <person name="Barriuso J."/>
            <person name="Kellner H."/>
            <person name="Castanera R."/>
            <person name="Alfaro M."/>
            <person name="Ramirez L."/>
            <person name="Pisabarro A.G."/>
            <person name="Kuo A."/>
            <person name="Tritt A."/>
            <person name="Lipzen A."/>
            <person name="He G."/>
            <person name="Yan M."/>
            <person name="Ng V."/>
            <person name="Cullen D."/>
            <person name="Martin F."/>
            <person name="Rosso M.-N."/>
            <person name="Henrissat B."/>
            <person name="Hibbett D."/>
            <person name="Martinez A.T."/>
            <person name="Grigoriev I.V."/>
        </authorList>
    </citation>
    <scope>NUCLEOTIDE SEQUENCE</scope>
    <source>
        <strain evidence="2">CBS 247.69</strain>
    </source>
</reference>
<dbReference type="PROSITE" id="PS50097">
    <property type="entry name" value="BTB"/>
    <property type="match status" value="1"/>
</dbReference>